<name>A0ABT4QAF0_9BACL</name>
<organism evidence="1 2">
    <name type="scientific">Paenibacillus gyeongsangnamensis</name>
    <dbReference type="NCBI Taxonomy" id="3388067"/>
    <lineage>
        <taxon>Bacteria</taxon>
        <taxon>Bacillati</taxon>
        <taxon>Bacillota</taxon>
        <taxon>Bacilli</taxon>
        <taxon>Bacillales</taxon>
        <taxon>Paenibacillaceae</taxon>
        <taxon>Paenibacillus</taxon>
    </lineage>
</organism>
<evidence type="ECO:0000313" key="2">
    <source>
        <dbReference type="Proteomes" id="UP001527882"/>
    </source>
</evidence>
<accession>A0ABT4QAF0</accession>
<comment type="caution">
    <text evidence="1">The sequence shown here is derived from an EMBL/GenBank/DDBJ whole genome shotgun (WGS) entry which is preliminary data.</text>
</comment>
<keyword evidence="2" id="KW-1185">Reference proteome</keyword>
<reference evidence="1 2" key="1">
    <citation type="submission" date="2022-12" db="EMBL/GenBank/DDBJ databases">
        <title>Draft genome sequence of Paenibacillus sp. dW9.</title>
        <authorList>
            <person name="Choi E.-W."/>
            <person name="Kim D.-U."/>
        </authorList>
    </citation>
    <scope>NUCLEOTIDE SEQUENCE [LARGE SCALE GENOMIC DNA]</scope>
    <source>
        <strain evidence="2">dW9</strain>
    </source>
</reference>
<dbReference type="EMBL" id="JAQAGZ010000009">
    <property type="protein sequence ID" value="MCZ8513851.1"/>
    <property type="molecule type" value="Genomic_DNA"/>
</dbReference>
<evidence type="ECO:0000313" key="1">
    <source>
        <dbReference type="EMBL" id="MCZ8513851.1"/>
    </source>
</evidence>
<dbReference type="Proteomes" id="UP001527882">
    <property type="component" value="Unassembled WGS sequence"/>
</dbReference>
<proteinExistence type="predicted"/>
<sequence>MVIHKKLSDFPKPTVLGLLSIYFSLEEIERLSKQMFDPSYENVFLFMNEDKQLVYMSGDPSDERNRLEAASPMLTVAPVLTQLIFTCPTMEGI</sequence>
<gene>
    <name evidence="1" type="ORF">O9H85_15685</name>
</gene>
<protein>
    <submittedName>
        <fullName evidence="1">Uncharacterized protein</fullName>
    </submittedName>
</protein>